<keyword evidence="6 14" id="KW-0132">Cell division</keyword>
<keyword evidence="9 14" id="KW-0133">Cell shape</keyword>
<dbReference type="GO" id="GO:0051301">
    <property type="term" value="P:cell division"/>
    <property type="evidence" value="ECO:0007669"/>
    <property type="project" value="UniProtKB-KW"/>
</dbReference>
<keyword evidence="10 14" id="KW-0573">Peptidoglycan synthesis</keyword>
<feature type="binding site" evidence="14">
    <location>
        <begin position="126"/>
        <end position="132"/>
    </location>
    <ligand>
        <name>ATP</name>
        <dbReference type="ChEBI" id="CHEBI:30616"/>
    </ligand>
</feature>
<dbReference type="UniPathway" id="UPA00219"/>
<evidence type="ECO:0000259" key="15">
    <source>
        <dbReference type="Pfam" id="PF01225"/>
    </source>
</evidence>
<evidence type="ECO:0000256" key="14">
    <source>
        <dbReference type="HAMAP-Rule" id="MF_00046"/>
    </source>
</evidence>
<dbReference type="InterPro" id="IPR036615">
    <property type="entry name" value="Mur_ligase_C_dom_sf"/>
</dbReference>
<accession>A0A1T2KWZ5</accession>
<dbReference type="EMBL" id="MPRJ01000013">
    <property type="protein sequence ID" value="OOZ37290.1"/>
    <property type="molecule type" value="Genomic_DNA"/>
</dbReference>
<keyword evidence="5 14" id="KW-0436">Ligase</keyword>
<feature type="domain" description="Mur ligase C-terminal" evidence="16">
    <location>
        <begin position="338"/>
        <end position="460"/>
    </location>
</feature>
<dbReference type="Pfam" id="PF01225">
    <property type="entry name" value="Mur_ligase"/>
    <property type="match status" value="1"/>
</dbReference>
<dbReference type="SUPFAM" id="SSF51984">
    <property type="entry name" value="MurCD N-terminal domain"/>
    <property type="match status" value="1"/>
</dbReference>
<dbReference type="GO" id="GO:0008360">
    <property type="term" value="P:regulation of cell shape"/>
    <property type="evidence" value="ECO:0007669"/>
    <property type="project" value="UniProtKB-KW"/>
</dbReference>
<dbReference type="GO" id="GO:0005524">
    <property type="term" value="F:ATP binding"/>
    <property type="evidence" value="ECO:0007669"/>
    <property type="project" value="UniProtKB-UniRule"/>
</dbReference>
<dbReference type="InterPro" id="IPR050061">
    <property type="entry name" value="MurCDEF_pg_biosynth"/>
</dbReference>
<comment type="catalytic activity">
    <reaction evidence="13 14">
        <text>UDP-N-acetyl-alpha-D-muramate + L-alanine + ATP = UDP-N-acetyl-alpha-D-muramoyl-L-alanine + ADP + phosphate + H(+)</text>
        <dbReference type="Rhea" id="RHEA:23372"/>
        <dbReference type="ChEBI" id="CHEBI:15378"/>
        <dbReference type="ChEBI" id="CHEBI:30616"/>
        <dbReference type="ChEBI" id="CHEBI:43474"/>
        <dbReference type="ChEBI" id="CHEBI:57972"/>
        <dbReference type="ChEBI" id="CHEBI:70757"/>
        <dbReference type="ChEBI" id="CHEBI:83898"/>
        <dbReference type="ChEBI" id="CHEBI:456216"/>
        <dbReference type="EC" id="6.3.2.8"/>
    </reaction>
</comment>
<dbReference type="GO" id="GO:0005737">
    <property type="term" value="C:cytoplasm"/>
    <property type="evidence" value="ECO:0007669"/>
    <property type="project" value="UniProtKB-SubCell"/>
</dbReference>
<evidence type="ECO:0000256" key="12">
    <source>
        <dbReference type="ARBA" id="ARBA00023316"/>
    </source>
</evidence>
<dbReference type="PANTHER" id="PTHR43445:SF3">
    <property type="entry name" value="UDP-N-ACETYLMURAMATE--L-ALANINE LIGASE"/>
    <property type="match status" value="1"/>
</dbReference>
<proteinExistence type="inferred from homology"/>
<evidence type="ECO:0000256" key="8">
    <source>
        <dbReference type="ARBA" id="ARBA00022840"/>
    </source>
</evidence>
<dbReference type="InterPro" id="IPR005758">
    <property type="entry name" value="UDP-N-AcMur_Ala_ligase_MurC"/>
</dbReference>
<evidence type="ECO:0000256" key="4">
    <source>
        <dbReference type="ARBA" id="ARBA00022490"/>
    </source>
</evidence>
<dbReference type="Gene3D" id="3.90.190.20">
    <property type="entry name" value="Mur ligase, C-terminal domain"/>
    <property type="match status" value="1"/>
</dbReference>
<comment type="similarity">
    <text evidence="14">Belongs to the MurCDEF family.</text>
</comment>
<keyword evidence="7 14" id="KW-0547">Nucleotide-binding</keyword>
<protein>
    <recommendedName>
        <fullName evidence="3 14">UDP-N-acetylmuramate--L-alanine ligase</fullName>
        <ecNumber evidence="3 14">6.3.2.8</ecNumber>
    </recommendedName>
    <alternativeName>
        <fullName evidence="14">UDP-N-acetylmuramoyl-L-alanine synthetase</fullName>
    </alternativeName>
</protein>
<reference evidence="18 19" key="1">
    <citation type="submission" date="2016-11" db="EMBL/GenBank/DDBJ databases">
        <title>Mixed transmission modes and dynamic genome evolution in an obligate animal-bacterial symbiosis.</title>
        <authorList>
            <person name="Russell S.L."/>
            <person name="Corbett-Detig R.B."/>
            <person name="Cavanaugh C.M."/>
        </authorList>
    </citation>
    <scope>NUCLEOTIDE SEQUENCE [LARGE SCALE GENOMIC DNA]</scope>
    <source>
        <strain evidence="18">Se-Cadez</strain>
    </source>
</reference>
<comment type="function">
    <text evidence="14">Cell wall formation.</text>
</comment>
<dbReference type="AlphaFoldDB" id="A0A1T2KWZ5"/>
<evidence type="ECO:0000256" key="13">
    <source>
        <dbReference type="ARBA" id="ARBA00047833"/>
    </source>
</evidence>
<evidence type="ECO:0000256" key="6">
    <source>
        <dbReference type="ARBA" id="ARBA00022618"/>
    </source>
</evidence>
<gene>
    <name evidence="14" type="primary">murC</name>
    <name evidence="18" type="ORF">BOW51_03200</name>
</gene>
<sequence length="479" mass="51654">MNTGGKTQLRLAAEAMGRIRQIHFVGIGGAGMNGIAQVMLNLGYQISGSDLKESAATRRLQEQGAKIKIGHRAENITGCDAVVISSAVSESNPEVAAAREQRIPVVPRAEMLAEIMRFNYGIAVAGTHGKTTTTSLVASLLGEGGLDPTFVIGGKLNSAGTYARLGKGDYLVAEADESDASFLYLQPMLSIVTNVDADHMATYGGDFERLRQTFIEFLHHLPFYGLAVICIDDEHARDLLPEITRQVITYGTSEDADFRATEIHQVGLRTRFRVTSDGDDFEVTLNMPGRHNVLNALAAIAVARELGVEIDAIQKALEGFQGIGRRFQASECRLPDGREVLLVDDYGHHPREVAATLAAVREGWPERRIVLAFQPHRYTRTQEQFDDFVQVLSKPDLLVLAEVYAAGEAPIAGAEGRDLSRAIRTRGQVEPVFVDPMSELPEVLSGLVRDGDIVLTLGAGDIGAIAATLPARLSGKGGA</sequence>
<dbReference type="Proteomes" id="UP000190896">
    <property type="component" value="Unassembled WGS sequence"/>
</dbReference>
<evidence type="ECO:0000259" key="17">
    <source>
        <dbReference type="Pfam" id="PF08245"/>
    </source>
</evidence>
<evidence type="ECO:0000256" key="2">
    <source>
        <dbReference type="ARBA" id="ARBA00004752"/>
    </source>
</evidence>
<evidence type="ECO:0000259" key="16">
    <source>
        <dbReference type="Pfam" id="PF02875"/>
    </source>
</evidence>
<dbReference type="FunFam" id="3.40.1190.10:FF:000001">
    <property type="entry name" value="UDP-N-acetylmuramate--L-alanine ligase"/>
    <property type="match status" value="1"/>
</dbReference>
<dbReference type="EC" id="6.3.2.8" evidence="3 14"/>
<comment type="subcellular location">
    <subcellularLocation>
        <location evidence="1 14">Cytoplasm</location>
    </subcellularLocation>
</comment>
<feature type="domain" description="Mur ligase N-terminal catalytic" evidence="15">
    <location>
        <begin position="22"/>
        <end position="120"/>
    </location>
</feature>
<evidence type="ECO:0000313" key="18">
    <source>
        <dbReference type="EMBL" id="OOZ37290.1"/>
    </source>
</evidence>
<keyword evidence="19" id="KW-1185">Reference proteome</keyword>
<comment type="pathway">
    <text evidence="2 14">Cell wall biogenesis; peptidoglycan biosynthesis.</text>
</comment>
<dbReference type="PANTHER" id="PTHR43445">
    <property type="entry name" value="UDP-N-ACETYLMURAMATE--L-ALANINE LIGASE-RELATED"/>
    <property type="match status" value="1"/>
</dbReference>
<dbReference type="InterPro" id="IPR036565">
    <property type="entry name" value="Mur-like_cat_sf"/>
</dbReference>
<keyword evidence="8 14" id="KW-0067">ATP-binding</keyword>
<evidence type="ECO:0000256" key="7">
    <source>
        <dbReference type="ARBA" id="ARBA00022741"/>
    </source>
</evidence>
<evidence type="ECO:0000256" key="9">
    <source>
        <dbReference type="ARBA" id="ARBA00022960"/>
    </source>
</evidence>
<name>A0A1T2KWZ5_9GAMM</name>
<evidence type="ECO:0000256" key="11">
    <source>
        <dbReference type="ARBA" id="ARBA00023306"/>
    </source>
</evidence>
<dbReference type="GO" id="GO:0009252">
    <property type="term" value="P:peptidoglycan biosynthetic process"/>
    <property type="evidence" value="ECO:0007669"/>
    <property type="project" value="UniProtKB-UniRule"/>
</dbReference>
<keyword evidence="4 14" id="KW-0963">Cytoplasm</keyword>
<dbReference type="InterPro" id="IPR013221">
    <property type="entry name" value="Mur_ligase_cen"/>
</dbReference>
<feature type="domain" description="Mur ligase central" evidence="17">
    <location>
        <begin position="124"/>
        <end position="303"/>
    </location>
</feature>
<evidence type="ECO:0000256" key="3">
    <source>
        <dbReference type="ARBA" id="ARBA00012211"/>
    </source>
</evidence>
<dbReference type="InterPro" id="IPR000713">
    <property type="entry name" value="Mur_ligase_N"/>
</dbReference>
<dbReference type="GO" id="GO:0071555">
    <property type="term" value="P:cell wall organization"/>
    <property type="evidence" value="ECO:0007669"/>
    <property type="project" value="UniProtKB-KW"/>
</dbReference>
<dbReference type="Pfam" id="PF08245">
    <property type="entry name" value="Mur_ligase_M"/>
    <property type="match status" value="1"/>
</dbReference>
<dbReference type="SUPFAM" id="SSF53623">
    <property type="entry name" value="MurD-like peptide ligases, catalytic domain"/>
    <property type="match status" value="1"/>
</dbReference>
<dbReference type="HAMAP" id="MF_00046">
    <property type="entry name" value="MurC"/>
    <property type="match status" value="1"/>
</dbReference>
<dbReference type="GO" id="GO:0008763">
    <property type="term" value="F:UDP-N-acetylmuramate-L-alanine ligase activity"/>
    <property type="evidence" value="ECO:0007669"/>
    <property type="project" value="UniProtKB-UniRule"/>
</dbReference>
<dbReference type="InterPro" id="IPR004101">
    <property type="entry name" value="Mur_ligase_C"/>
</dbReference>
<organism evidence="18 19">
    <name type="scientific">Solemya velesiana gill symbiont</name>
    <dbReference type="NCBI Taxonomy" id="1918948"/>
    <lineage>
        <taxon>Bacteria</taxon>
        <taxon>Pseudomonadati</taxon>
        <taxon>Pseudomonadota</taxon>
        <taxon>Gammaproteobacteria</taxon>
        <taxon>sulfur-oxidizing symbionts</taxon>
    </lineage>
</organism>
<evidence type="ECO:0000256" key="10">
    <source>
        <dbReference type="ARBA" id="ARBA00022984"/>
    </source>
</evidence>
<comment type="caution">
    <text evidence="18">The sequence shown here is derived from an EMBL/GenBank/DDBJ whole genome shotgun (WGS) entry which is preliminary data.</text>
</comment>
<dbReference type="Pfam" id="PF02875">
    <property type="entry name" value="Mur_ligase_C"/>
    <property type="match status" value="1"/>
</dbReference>
<dbReference type="NCBIfam" id="TIGR01082">
    <property type="entry name" value="murC"/>
    <property type="match status" value="1"/>
</dbReference>
<evidence type="ECO:0000313" key="19">
    <source>
        <dbReference type="Proteomes" id="UP000190896"/>
    </source>
</evidence>
<keyword evidence="12 14" id="KW-0961">Cell wall biogenesis/degradation</keyword>
<dbReference type="Gene3D" id="3.40.1190.10">
    <property type="entry name" value="Mur-like, catalytic domain"/>
    <property type="match status" value="1"/>
</dbReference>
<evidence type="ECO:0000256" key="1">
    <source>
        <dbReference type="ARBA" id="ARBA00004496"/>
    </source>
</evidence>
<dbReference type="Gene3D" id="3.40.50.720">
    <property type="entry name" value="NAD(P)-binding Rossmann-like Domain"/>
    <property type="match status" value="1"/>
</dbReference>
<keyword evidence="11 14" id="KW-0131">Cell cycle</keyword>
<dbReference type="OrthoDB" id="9804126at2"/>
<dbReference type="RefSeq" id="WP_078486076.1">
    <property type="nucleotide sequence ID" value="NZ_MPRJ01000013.1"/>
</dbReference>
<dbReference type="SUPFAM" id="SSF53244">
    <property type="entry name" value="MurD-like peptide ligases, peptide-binding domain"/>
    <property type="match status" value="1"/>
</dbReference>
<evidence type="ECO:0000256" key="5">
    <source>
        <dbReference type="ARBA" id="ARBA00022598"/>
    </source>
</evidence>